<dbReference type="HOGENOM" id="CLU_013783_5_1_1"/>
<keyword evidence="2" id="KW-0645">Protease</keyword>
<dbReference type="SUPFAM" id="SSF54897">
    <property type="entry name" value="Protease propeptides/inhibitors"/>
    <property type="match status" value="1"/>
</dbReference>
<proteinExistence type="predicted"/>
<evidence type="ECO:0000256" key="3">
    <source>
        <dbReference type="ARBA" id="ARBA00022723"/>
    </source>
</evidence>
<dbReference type="PROSITE" id="PS51695">
    <property type="entry name" value="SEDOLISIN"/>
    <property type="match status" value="1"/>
</dbReference>
<comment type="cofactor">
    <cofactor evidence="8">
        <name>Ca(2+)</name>
        <dbReference type="ChEBI" id="CHEBI:29108"/>
    </cofactor>
    <text evidence="8">Binds 1 Ca(2+) ion per subunit.</text>
</comment>
<dbReference type="Proteomes" id="UP000027222">
    <property type="component" value="Unassembled WGS sequence"/>
</dbReference>
<feature type="binding site" evidence="8">
    <location>
        <position position="449"/>
    </location>
    <ligand>
        <name>Ca(2+)</name>
        <dbReference type="ChEBI" id="CHEBI:29108"/>
    </ligand>
</feature>
<dbReference type="Gene3D" id="3.40.50.200">
    <property type="entry name" value="Peptidase S8/S53 domain"/>
    <property type="match status" value="2"/>
</dbReference>
<dbReference type="GO" id="GO:0006508">
    <property type="term" value="P:proteolysis"/>
    <property type="evidence" value="ECO:0007669"/>
    <property type="project" value="UniProtKB-KW"/>
</dbReference>
<protein>
    <recommendedName>
        <fullName evidence="10">Peptidase S53 domain-containing protein</fullName>
    </recommendedName>
</protein>
<feature type="binding site" evidence="8">
    <location>
        <position position="467"/>
    </location>
    <ligand>
        <name>Ca(2+)</name>
        <dbReference type="ChEBI" id="CHEBI:29108"/>
    </ligand>
</feature>
<keyword evidence="4" id="KW-0378">Hydrolase</keyword>
<evidence type="ECO:0000259" key="10">
    <source>
        <dbReference type="PROSITE" id="PS51695"/>
    </source>
</evidence>
<evidence type="ECO:0000313" key="12">
    <source>
        <dbReference type="Proteomes" id="UP000027222"/>
    </source>
</evidence>
<feature type="binding site" evidence="8">
    <location>
        <position position="469"/>
    </location>
    <ligand>
        <name>Ca(2+)</name>
        <dbReference type="ChEBI" id="CHEBI:29108"/>
    </ligand>
</feature>
<dbReference type="PANTHER" id="PTHR14218:SF19">
    <property type="entry name" value="SERINE PROTEASE AORO, PUTATIVE (AFU_ORTHOLOGUE AFUA_6G10250)-RELATED"/>
    <property type="match status" value="1"/>
</dbReference>
<dbReference type="InterPro" id="IPR036852">
    <property type="entry name" value="Peptidase_S8/S53_dom_sf"/>
</dbReference>
<evidence type="ECO:0000256" key="2">
    <source>
        <dbReference type="ARBA" id="ARBA00022670"/>
    </source>
</evidence>
<dbReference type="EMBL" id="KL142376">
    <property type="protein sequence ID" value="KDR77808.1"/>
    <property type="molecule type" value="Genomic_DNA"/>
</dbReference>
<dbReference type="GO" id="GO:0046872">
    <property type="term" value="F:metal ion binding"/>
    <property type="evidence" value="ECO:0007669"/>
    <property type="project" value="UniProtKB-UniRule"/>
</dbReference>
<dbReference type="STRING" id="685588.A0A067TFP9"/>
<dbReference type="InterPro" id="IPR030400">
    <property type="entry name" value="Sedolisin_dom"/>
</dbReference>
<dbReference type="GO" id="GO:0005576">
    <property type="term" value="C:extracellular region"/>
    <property type="evidence" value="ECO:0007669"/>
    <property type="project" value="UniProtKB-SubCell"/>
</dbReference>
<evidence type="ECO:0000313" key="11">
    <source>
        <dbReference type="EMBL" id="KDR77808.1"/>
    </source>
</evidence>
<comment type="caution">
    <text evidence="8">Lacks conserved residue(s) required for the propagation of feature annotation.</text>
</comment>
<evidence type="ECO:0000256" key="6">
    <source>
        <dbReference type="ARBA" id="ARBA00022837"/>
    </source>
</evidence>
<feature type="chain" id="PRO_5001646838" description="Peptidase S53 domain-containing protein" evidence="9">
    <location>
        <begin position="18"/>
        <end position="490"/>
    </location>
</feature>
<evidence type="ECO:0000256" key="8">
    <source>
        <dbReference type="PROSITE-ProRule" id="PRU01032"/>
    </source>
</evidence>
<evidence type="ECO:0000256" key="7">
    <source>
        <dbReference type="ARBA" id="ARBA00023145"/>
    </source>
</evidence>
<dbReference type="GO" id="GO:0008240">
    <property type="term" value="F:tripeptidyl-peptidase activity"/>
    <property type="evidence" value="ECO:0007669"/>
    <property type="project" value="TreeGrafter"/>
</dbReference>
<dbReference type="AlphaFoldDB" id="A0A067TFP9"/>
<dbReference type="GO" id="GO:0004252">
    <property type="term" value="F:serine-type endopeptidase activity"/>
    <property type="evidence" value="ECO:0007669"/>
    <property type="project" value="InterPro"/>
</dbReference>
<keyword evidence="7" id="KW-0865">Zymogen</keyword>
<dbReference type="OrthoDB" id="409122at2759"/>
<dbReference type="InterPro" id="IPR050819">
    <property type="entry name" value="Tripeptidyl-peptidase_I"/>
</dbReference>
<keyword evidence="9" id="KW-0732">Signal</keyword>
<dbReference type="CDD" id="cd11377">
    <property type="entry name" value="Pro-peptidase_S53"/>
    <property type="match status" value="1"/>
</dbReference>
<dbReference type="PANTHER" id="PTHR14218">
    <property type="entry name" value="PROTEASE S8 TRIPEPTIDYL PEPTIDASE I CLN2"/>
    <property type="match status" value="1"/>
</dbReference>
<reference evidence="12" key="1">
    <citation type="journal article" date="2014" name="Proc. Natl. Acad. Sci. U.S.A.">
        <title>Extensive sampling of basidiomycete genomes demonstrates inadequacy of the white-rot/brown-rot paradigm for wood decay fungi.</title>
        <authorList>
            <person name="Riley R."/>
            <person name="Salamov A.A."/>
            <person name="Brown D.W."/>
            <person name="Nagy L.G."/>
            <person name="Floudas D."/>
            <person name="Held B.W."/>
            <person name="Levasseur A."/>
            <person name="Lombard V."/>
            <person name="Morin E."/>
            <person name="Otillar R."/>
            <person name="Lindquist E.A."/>
            <person name="Sun H."/>
            <person name="LaButti K.M."/>
            <person name="Schmutz J."/>
            <person name="Jabbour D."/>
            <person name="Luo H."/>
            <person name="Baker S.E."/>
            <person name="Pisabarro A.G."/>
            <person name="Walton J.D."/>
            <person name="Blanchette R.A."/>
            <person name="Henrissat B."/>
            <person name="Martin F."/>
            <person name="Cullen D."/>
            <person name="Hibbett D.S."/>
            <person name="Grigoriev I.V."/>
        </authorList>
    </citation>
    <scope>NUCLEOTIDE SEQUENCE [LARGE SCALE GENOMIC DNA]</scope>
    <source>
        <strain evidence="12">CBS 339.88</strain>
    </source>
</reference>
<keyword evidence="3 8" id="KW-0479">Metal-binding</keyword>
<dbReference type="InterPro" id="IPR015366">
    <property type="entry name" value="S53_propep"/>
</dbReference>
<dbReference type="CDD" id="cd04056">
    <property type="entry name" value="Peptidases_S53"/>
    <property type="match status" value="1"/>
</dbReference>
<evidence type="ECO:0000256" key="4">
    <source>
        <dbReference type="ARBA" id="ARBA00022801"/>
    </source>
</evidence>
<keyword evidence="6 8" id="KW-0106">Calcium</keyword>
<name>A0A067TFP9_GALM3</name>
<organism evidence="11 12">
    <name type="scientific">Galerina marginata (strain CBS 339.88)</name>
    <dbReference type="NCBI Taxonomy" id="685588"/>
    <lineage>
        <taxon>Eukaryota</taxon>
        <taxon>Fungi</taxon>
        <taxon>Dikarya</taxon>
        <taxon>Basidiomycota</taxon>
        <taxon>Agaricomycotina</taxon>
        <taxon>Agaricomycetes</taxon>
        <taxon>Agaricomycetidae</taxon>
        <taxon>Agaricales</taxon>
        <taxon>Agaricineae</taxon>
        <taxon>Strophariaceae</taxon>
        <taxon>Galerina</taxon>
    </lineage>
</organism>
<gene>
    <name evidence="11" type="ORF">GALMADRAFT_278796</name>
</gene>
<sequence>MLPKFLALLALGAAAQGLSPYTLHGKRSQLPSGWSLLRRFDASEVLPLQFGLRQSNLDKLDEFLHDVSHPDSPNYGRHWAPAQIAETFAPSSETVDIVHSWLVGAGIDASRLRVSPSKVWIHLNATVEEAERLLRTQYNVYQHQGGAKHIACEAYHLPGHVSPHVELVSPSIHFDAILQKRGGSSVPARKIGMPGVGISPKTTGTVQDLFTDLENCHKTITPVCLRALYGLVYQPLSGGKNSYGIVEYTPQAYVQSDLDLFNAEFSKDLVGKSPKLVSIAGGVVQTTQRGFNFNGESNLDLQYGMNLVNLVGSKQEVTLYQVGDLTQGASFNNFLDALDGKYCSFEGGDEGSATTFLFQTTRRMLFKIISRNTSLLTRLLSGIRLAFANYAVAVGGKFNLVFGTSASAPVVGAILTMINDARITLGKNPIGFINPVIYSKLFAGAFNDITSGGNQGCGTAGFTSVPGWDPVTGLGTPNFPKLLALWSLLP</sequence>
<feature type="signal peptide" evidence="9">
    <location>
        <begin position="1"/>
        <end position="17"/>
    </location>
</feature>
<accession>A0A067TFP9</accession>
<dbReference type="Pfam" id="PF09286">
    <property type="entry name" value="Pro-kuma_activ"/>
    <property type="match status" value="1"/>
</dbReference>
<evidence type="ECO:0000256" key="5">
    <source>
        <dbReference type="ARBA" id="ARBA00022825"/>
    </source>
</evidence>
<feature type="domain" description="Peptidase S53" evidence="10">
    <location>
        <begin position="128"/>
        <end position="489"/>
    </location>
</feature>
<keyword evidence="5" id="KW-0720">Serine protease</keyword>
<evidence type="ECO:0000256" key="9">
    <source>
        <dbReference type="SAM" id="SignalP"/>
    </source>
</evidence>
<keyword evidence="12" id="KW-1185">Reference proteome</keyword>
<comment type="subcellular location">
    <subcellularLocation>
        <location evidence="1">Secreted</location>
        <location evidence="1">Extracellular space</location>
    </subcellularLocation>
</comment>
<dbReference type="SUPFAM" id="SSF52743">
    <property type="entry name" value="Subtilisin-like"/>
    <property type="match status" value="1"/>
</dbReference>
<dbReference type="SMART" id="SM00944">
    <property type="entry name" value="Pro-kuma_activ"/>
    <property type="match status" value="1"/>
</dbReference>
<feature type="binding site" evidence="8">
    <location>
        <position position="448"/>
    </location>
    <ligand>
        <name>Ca(2+)</name>
        <dbReference type="ChEBI" id="CHEBI:29108"/>
    </ligand>
</feature>
<evidence type="ECO:0000256" key="1">
    <source>
        <dbReference type="ARBA" id="ARBA00004239"/>
    </source>
</evidence>